<gene>
    <name evidence="2" type="ORF">RCOM_1926260</name>
</gene>
<feature type="region of interest" description="Disordered" evidence="1">
    <location>
        <begin position="1"/>
        <end position="20"/>
    </location>
</feature>
<keyword evidence="3" id="KW-1185">Reference proteome</keyword>
<reference evidence="3" key="1">
    <citation type="journal article" date="2010" name="Nat. Biotechnol.">
        <title>Draft genome sequence of the oilseed species Ricinus communis.</title>
        <authorList>
            <person name="Chan A.P."/>
            <person name="Crabtree J."/>
            <person name="Zhao Q."/>
            <person name="Lorenzi H."/>
            <person name="Orvis J."/>
            <person name="Puiu D."/>
            <person name="Melake-Berhan A."/>
            <person name="Jones K.M."/>
            <person name="Redman J."/>
            <person name="Chen G."/>
            <person name="Cahoon E.B."/>
            <person name="Gedil M."/>
            <person name="Stanke M."/>
            <person name="Haas B.J."/>
            <person name="Wortman J.R."/>
            <person name="Fraser-Liggett C.M."/>
            <person name="Ravel J."/>
            <person name="Rabinowicz P.D."/>
        </authorList>
    </citation>
    <scope>NUCLEOTIDE SEQUENCE [LARGE SCALE GENOMIC DNA]</scope>
    <source>
        <strain evidence="3">cv. Hale</strain>
    </source>
</reference>
<dbReference type="EMBL" id="EQ979124">
    <property type="protein sequence ID" value="EEF25691.1"/>
    <property type="molecule type" value="Genomic_DNA"/>
</dbReference>
<dbReference type="Proteomes" id="UP000008311">
    <property type="component" value="Unassembled WGS sequence"/>
</dbReference>
<sequence length="230" mass="25739">MVSCLARPPEHGSHAPDFQRLLHPDLRRPRPFAGQMAGAAPAPAARIQHPRARGRRSGRRRRPVRAQPGPGLHLQLQQRAADGLHAGVFLIHRAERQFRQAARRRPFAAAVPGRGRRLHRPAGPGGREPGHDARARPAVRADRRLRHPDGRPWHGRRLGPGFRARIRYPGCGHPGNCLCHLRTGDRRPDRRPAGQGPDHAPQACRARPRSRPRKTAPAGRKCKPRRLREP</sequence>
<feature type="region of interest" description="Disordered" evidence="1">
    <location>
        <begin position="187"/>
        <end position="230"/>
    </location>
</feature>
<accession>B9TEM3</accession>
<feature type="region of interest" description="Disordered" evidence="1">
    <location>
        <begin position="28"/>
        <end position="73"/>
    </location>
</feature>
<feature type="compositionally biased region" description="Basic residues" evidence="1">
    <location>
        <begin position="48"/>
        <end position="64"/>
    </location>
</feature>
<evidence type="ECO:0000256" key="1">
    <source>
        <dbReference type="SAM" id="MobiDB-lite"/>
    </source>
</evidence>
<protein>
    <submittedName>
        <fullName evidence="2">Uncharacterized protein</fullName>
    </submittedName>
</protein>
<proteinExistence type="predicted"/>
<organism evidence="2 3">
    <name type="scientific">Ricinus communis</name>
    <name type="common">Castor bean</name>
    <dbReference type="NCBI Taxonomy" id="3988"/>
    <lineage>
        <taxon>Eukaryota</taxon>
        <taxon>Viridiplantae</taxon>
        <taxon>Streptophyta</taxon>
        <taxon>Embryophyta</taxon>
        <taxon>Tracheophyta</taxon>
        <taxon>Spermatophyta</taxon>
        <taxon>Magnoliopsida</taxon>
        <taxon>eudicotyledons</taxon>
        <taxon>Gunneridae</taxon>
        <taxon>Pentapetalae</taxon>
        <taxon>rosids</taxon>
        <taxon>fabids</taxon>
        <taxon>Malpighiales</taxon>
        <taxon>Euphorbiaceae</taxon>
        <taxon>Acalyphoideae</taxon>
        <taxon>Acalypheae</taxon>
        <taxon>Ricinus</taxon>
    </lineage>
</organism>
<evidence type="ECO:0000313" key="2">
    <source>
        <dbReference type="EMBL" id="EEF25691.1"/>
    </source>
</evidence>
<feature type="region of interest" description="Disordered" evidence="1">
    <location>
        <begin position="102"/>
        <end position="161"/>
    </location>
</feature>
<feature type="compositionally biased region" description="Basic and acidic residues" evidence="1">
    <location>
        <begin position="128"/>
        <end position="152"/>
    </location>
</feature>
<feature type="compositionally biased region" description="Low complexity" evidence="1">
    <location>
        <begin position="31"/>
        <end position="47"/>
    </location>
</feature>
<dbReference type="AlphaFoldDB" id="B9TEM3"/>
<evidence type="ECO:0000313" key="3">
    <source>
        <dbReference type="Proteomes" id="UP000008311"/>
    </source>
</evidence>
<dbReference type="InParanoid" id="B9TEM3"/>
<name>B9TEM3_RICCO</name>
<feature type="compositionally biased region" description="Basic residues" evidence="1">
    <location>
        <begin position="206"/>
        <end position="230"/>
    </location>
</feature>